<evidence type="ECO:0000313" key="2">
    <source>
        <dbReference type="EMBL" id="SJL83769.1"/>
    </source>
</evidence>
<dbReference type="GO" id="GO:0016747">
    <property type="term" value="F:acyltransferase activity, transferring groups other than amino-acyl groups"/>
    <property type="evidence" value="ECO:0007669"/>
    <property type="project" value="InterPro"/>
</dbReference>
<dbReference type="CDD" id="cd04301">
    <property type="entry name" value="NAT_SF"/>
    <property type="match status" value="1"/>
</dbReference>
<sequence>MKITTVTQPSDDDFEVLKAGLNGFNEGITGVVHREKVSAFVKDENNQTVGGILGEIKWGWLYVEGLWMSAEIRSRGFGSRLLSHLEGYACAQGIMRYRLETTSFQALAFYQKQGYVIFGELDDMPPNHTSYFLKKQVST</sequence>
<dbReference type="RefSeq" id="WP_077314184.1">
    <property type="nucleotide sequence ID" value="NZ_AP024888.1"/>
</dbReference>
<dbReference type="AlphaFoldDB" id="A0A1R4B4D7"/>
<reference evidence="2 3" key="1">
    <citation type="submission" date="2017-02" db="EMBL/GenBank/DDBJ databases">
        <authorList>
            <person name="Peterson S.W."/>
        </authorList>
    </citation>
    <scope>NUCLEOTIDE SEQUENCE [LARGE SCALE GENOMIC DNA]</scope>
    <source>
        <strain evidence="2 3">CECT 9027</strain>
    </source>
</reference>
<proteinExistence type="predicted"/>
<accession>A0A1R4B4D7</accession>
<keyword evidence="2" id="KW-0808">Transferase</keyword>
<dbReference type="SUPFAM" id="SSF55729">
    <property type="entry name" value="Acyl-CoA N-acyltransferases (Nat)"/>
    <property type="match status" value="1"/>
</dbReference>
<keyword evidence="3" id="KW-1185">Reference proteome</keyword>
<dbReference type="Gene3D" id="3.40.630.30">
    <property type="match status" value="1"/>
</dbReference>
<feature type="domain" description="N-acetyltransferase" evidence="1">
    <location>
        <begin position="1"/>
        <end position="138"/>
    </location>
</feature>
<evidence type="ECO:0000313" key="3">
    <source>
        <dbReference type="Proteomes" id="UP000189475"/>
    </source>
</evidence>
<name>A0A1R4B4D7_9VIBR</name>
<dbReference type="PROSITE" id="PS51186">
    <property type="entry name" value="GNAT"/>
    <property type="match status" value="1"/>
</dbReference>
<dbReference type="OrthoDB" id="9787920at2"/>
<evidence type="ECO:0000259" key="1">
    <source>
        <dbReference type="PROSITE" id="PS51186"/>
    </source>
</evidence>
<dbReference type="Pfam" id="PF00583">
    <property type="entry name" value="Acetyltransf_1"/>
    <property type="match status" value="1"/>
</dbReference>
<dbReference type="InterPro" id="IPR016181">
    <property type="entry name" value="Acyl_CoA_acyltransferase"/>
</dbReference>
<dbReference type="EMBL" id="FUFT01000005">
    <property type="protein sequence ID" value="SJL83769.1"/>
    <property type="molecule type" value="Genomic_DNA"/>
</dbReference>
<gene>
    <name evidence="2" type="ORF">VPAL9027_01747</name>
</gene>
<dbReference type="InterPro" id="IPR000182">
    <property type="entry name" value="GNAT_dom"/>
</dbReference>
<organism evidence="2 3">
    <name type="scientific">Vibrio palustris</name>
    <dbReference type="NCBI Taxonomy" id="1918946"/>
    <lineage>
        <taxon>Bacteria</taxon>
        <taxon>Pseudomonadati</taxon>
        <taxon>Pseudomonadota</taxon>
        <taxon>Gammaproteobacteria</taxon>
        <taxon>Vibrionales</taxon>
        <taxon>Vibrionaceae</taxon>
        <taxon>Vibrio</taxon>
    </lineage>
</organism>
<dbReference type="Proteomes" id="UP000189475">
    <property type="component" value="Unassembled WGS sequence"/>
</dbReference>
<dbReference type="STRING" id="1918946.VPAL9027_01747"/>
<protein>
    <submittedName>
        <fullName evidence="2">Acetyltransferase (GNAT) family protein</fullName>
    </submittedName>
</protein>